<comment type="caution">
    <text evidence="7">The sequence shown here is derived from an EMBL/GenBank/DDBJ whole genome shotgun (WGS) entry which is preliminary data.</text>
</comment>
<comment type="similarity">
    <text evidence="2">Belongs to the HIBADH-related family. NP60 subfamily.</text>
</comment>
<dbReference type="Proteomes" id="UP000827092">
    <property type="component" value="Unassembled WGS sequence"/>
</dbReference>
<evidence type="ECO:0000256" key="4">
    <source>
        <dbReference type="ARBA" id="ARBA00030287"/>
    </source>
</evidence>
<dbReference type="InterPro" id="IPR036291">
    <property type="entry name" value="NAD(P)-bd_dom_sf"/>
</dbReference>
<dbReference type="SUPFAM" id="SSF48179">
    <property type="entry name" value="6-phosphogluconate dehydrogenase C-terminal domain-like"/>
    <property type="match status" value="1"/>
</dbReference>
<protein>
    <recommendedName>
        <fullName evidence="5">Cytokine-like nuclear factor N-PAC</fullName>
    </recommendedName>
    <alternativeName>
        <fullName evidence="4">Glyoxylate reductase 1 homolog</fullName>
    </alternativeName>
</protein>
<evidence type="ECO:0000256" key="3">
    <source>
        <dbReference type="ARBA" id="ARBA00022454"/>
    </source>
</evidence>
<reference evidence="7 8" key="1">
    <citation type="journal article" date="2022" name="Nat. Ecol. Evol.">
        <title>A masculinizing supergene underlies an exaggerated male reproductive morph in a spider.</title>
        <authorList>
            <person name="Hendrickx F."/>
            <person name="De Corte Z."/>
            <person name="Sonet G."/>
            <person name="Van Belleghem S.M."/>
            <person name="Kostlbacher S."/>
            <person name="Vangestel C."/>
        </authorList>
    </citation>
    <scope>NUCLEOTIDE SEQUENCE [LARGE SCALE GENOMIC DNA]</scope>
    <source>
        <strain evidence="7">W744_W776</strain>
    </source>
</reference>
<dbReference type="InterPro" id="IPR006115">
    <property type="entry name" value="6PGDH_NADP-bd"/>
</dbReference>
<dbReference type="InterPro" id="IPR013328">
    <property type="entry name" value="6PGD_dom2"/>
</dbReference>
<dbReference type="PANTHER" id="PTHR43580:SF2">
    <property type="entry name" value="CYTOKINE-LIKE NUCLEAR FACTOR N-PAC"/>
    <property type="match status" value="1"/>
</dbReference>
<dbReference type="InterPro" id="IPR008927">
    <property type="entry name" value="6-PGluconate_DH-like_C_sf"/>
</dbReference>
<name>A0AAV6UT22_9ARAC</name>
<dbReference type="AlphaFoldDB" id="A0AAV6UT22"/>
<evidence type="ECO:0000256" key="5">
    <source>
        <dbReference type="ARBA" id="ARBA00034140"/>
    </source>
</evidence>
<dbReference type="SUPFAM" id="SSF63748">
    <property type="entry name" value="Tudor/PWWP/MBT"/>
    <property type="match status" value="1"/>
</dbReference>
<sequence length="753" mass="86292">MTEETITIGDIVWAKMPSYPLWPAIVIYPVPQVTAPYIGDESQHFVKFYGPGTNLCSWIPDKHIVKHSPKLLKEGKNKKSKKLQSAIVELEKDLKSNGPIGEIQDEETYEKKRYKKRKRDQAAIKTKNKKTKVSGYKEINHTDVVIKDHNLYKNQKEIDKYHQMQEKEHAFDGLQMQNEHEFDKSHKIQDKVNEHPKLLPNKDCVTENDMEIDNRCVQQLEIEQVIPIKGCVTEKDSTSSEQSIDTTLKRLFSDEILLNEFWKNKSGKKQALKHLQKIIEVLKDEIEKEESLKIQKCDMQLQYQEKEVNKNPNLHQTDKFDEAQKMLKQQGEVIEHSKILKKKDNGGENKVLCNPEMRANEQRVLSTKDYIAGKKSPPSEHTTNKTVEPIIYSTEVLAGEFFETAIPHAQFTTSSENEFHENVRNPIQPNDSDTLHLKSSQKSLNIIPHVLPSLIKPFGVPKDSNKNKDSLFRKKIISSARPLKFGFMGNGFLKNCILKKLILSKFNVTVWIDTSIEANEKAYYTSCAKTVKTFQALVENCDIIFSYWENSETVKFQLSQVLNSVSIDDFSNKGYVELSTLDSETAYNCGSSVTSYGGQFLEAAILGDIQDAENGDLVLLASGDQNLFDECSSPFRAISKFWHYFGGEIGRGSIMKVGHSMLQGITHAGLAEVVALIRKNGFNEDEFTDILNCTPFQHWMEKGKLMFRDSHISFRPVNDQRKDFYFGLKLALRLKQPTWTCSAANFFFERNHH</sequence>
<comment type="subcellular location">
    <subcellularLocation>
        <location evidence="1">Chromosome</location>
    </subcellularLocation>
</comment>
<dbReference type="GO" id="GO:0000785">
    <property type="term" value="C:chromatin"/>
    <property type="evidence" value="ECO:0007669"/>
    <property type="project" value="TreeGrafter"/>
</dbReference>
<evidence type="ECO:0000256" key="2">
    <source>
        <dbReference type="ARBA" id="ARBA00007598"/>
    </source>
</evidence>
<feature type="domain" description="PWWP" evidence="6">
    <location>
        <begin position="8"/>
        <end position="70"/>
    </location>
</feature>
<dbReference type="GO" id="GO:0031491">
    <property type="term" value="F:nucleosome binding"/>
    <property type="evidence" value="ECO:0007669"/>
    <property type="project" value="TreeGrafter"/>
</dbReference>
<dbReference type="InterPro" id="IPR051265">
    <property type="entry name" value="HIBADH-related_NP60_sf"/>
</dbReference>
<dbReference type="GO" id="GO:0050661">
    <property type="term" value="F:NADP binding"/>
    <property type="evidence" value="ECO:0007669"/>
    <property type="project" value="InterPro"/>
</dbReference>
<dbReference type="Gene3D" id="2.30.30.140">
    <property type="match status" value="1"/>
</dbReference>
<dbReference type="InterPro" id="IPR000313">
    <property type="entry name" value="PWWP_dom"/>
</dbReference>
<dbReference type="Pfam" id="PF03446">
    <property type="entry name" value="NAD_binding_2"/>
    <property type="match status" value="1"/>
</dbReference>
<dbReference type="Gene3D" id="1.10.1040.10">
    <property type="entry name" value="N-(1-d-carboxylethyl)-l-norvaline Dehydrogenase, domain 2"/>
    <property type="match status" value="1"/>
</dbReference>
<dbReference type="GO" id="GO:0140673">
    <property type="term" value="P:transcription elongation-coupled chromatin remodeling"/>
    <property type="evidence" value="ECO:0007669"/>
    <property type="project" value="TreeGrafter"/>
</dbReference>
<dbReference type="PANTHER" id="PTHR43580">
    <property type="entry name" value="OXIDOREDUCTASE GLYR1-RELATED"/>
    <property type="match status" value="1"/>
</dbReference>
<organism evidence="7 8">
    <name type="scientific">Oedothorax gibbosus</name>
    <dbReference type="NCBI Taxonomy" id="931172"/>
    <lineage>
        <taxon>Eukaryota</taxon>
        <taxon>Metazoa</taxon>
        <taxon>Ecdysozoa</taxon>
        <taxon>Arthropoda</taxon>
        <taxon>Chelicerata</taxon>
        <taxon>Arachnida</taxon>
        <taxon>Araneae</taxon>
        <taxon>Araneomorphae</taxon>
        <taxon>Entelegynae</taxon>
        <taxon>Araneoidea</taxon>
        <taxon>Linyphiidae</taxon>
        <taxon>Erigoninae</taxon>
        <taxon>Oedothorax</taxon>
    </lineage>
</organism>
<evidence type="ECO:0000256" key="1">
    <source>
        <dbReference type="ARBA" id="ARBA00004286"/>
    </source>
</evidence>
<proteinExistence type="inferred from homology"/>
<dbReference type="Pfam" id="PF00855">
    <property type="entry name" value="PWWP"/>
    <property type="match status" value="1"/>
</dbReference>
<evidence type="ECO:0000259" key="6">
    <source>
        <dbReference type="PROSITE" id="PS50812"/>
    </source>
</evidence>
<dbReference type="PROSITE" id="PS50812">
    <property type="entry name" value="PWWP"/>
    <property type="match status" value="1"/>
</dbReference>
<keyword evidence="3" id="KW-0158">Chromosome</keyword>
<dbReference type="Gene3D" id="3.40.50.720">
    <property type="entry name" value="NAD(P)-binding Rossmann-like Domain"/>
    <property type="match status" value="1"/>
</dbReference>
<dbReference type="EMBL" id="JAFNEN010000292">
    <property type="protein sequence ID" value="KAG8186740.1"/>
    <property type="molecule type" value="Genomic_DNA"/>
</dbReference>
<dbReference type="SUPFAM" id="SSF51735">
    <property type="entry name" value="NAD(P)-binding Rossmann-fold domains"/>
    <property type="match status" value="1"/>
</dbReference>
<gene>
    <name evidence="7" type="ORF">JTE90_009809</name>
</gene>
<keyword evidence="8" id="KW-1185">Reference proteome</keyword>
<evidence type="ECO:0000313" key="7">
    <source>
        <dbReference type="EMBL" id="KAG8186740.1"/>
    </source>
</evidence>
<dbReference type="GO" id="GO:0003677">
    <property type="term" value="F:DNA binding"/>
    <property type="evidence" value="ECO:0007669"/>
    <property type="project" value="TreeGrafter"/>
</dbReference>
<accession>A0AAV6UT22</accession>
<evidence type="ECO:0000313" key="8">
    <source>
        <dbReference type="Proteomes" id="UP000827092"/>
    </source>
</evidence>